<sequence length="210" mass="23070">MDDVSKDLDVGETASTPAQEDMETTPVRKRGGRKVATVDKPLSVTDMLVTASENKRGRPPRAIANIDSAEEQGRPDQSEVQEEEEEPAAKRRRTSNDVTMEDAVDEEETQGNAQEDELPKVGDLGDAVAANGTRRKRSSVTWAQPLTSSLTSPQTGRRPRLSGEMLGESTKTKQVEQPTAAPPMPKTLYDMISDGRRMGRQKTYGKRSKK</sequence>
<reference evidence="2" key="1">
    <citation type="submission" date="2022-09" db="EMBL/GenBank/DDBJ databases">
        <title>Chromosome-level assembly of Trichoderma breve T069, a fungus used in development of biopesticide product.</title>
        <authorList>
            <person name="Lin R."/>
            <person name="Liu T."/>
        </authorList>
    </citation>
    <scope>NUCLEOTIDE SEQUENCE</scope>
    <source>
        <strain evidence="2">T069</strain>
    </source>
</reference>
<evidence type="ECO:0000313" key="3">
    <source>
        <dbReference type="Proteomes" id="UP001140511"/>
    </source>
</evidence>
<name>A0A9W9BFD7_9HYPO</name>
<dbReference type="GeneID" id="80869500"/>
<dbReference type="Proteomes" id="UP001140511">
    <property type="component" value="Unassembled WGS sequence"/>
</dbReference>
<evidence type="ECO:0000313" key="2">
    <source>
        <dbReference type="EMBL" id="KAJ4859335.1"/>
    </source>
</evidence>
<dbReference type="EMBL" id="JAOPEN010000004">
    <property type="protein sequence ID" value="KAJ4859335.1"/>
    <property type="molecule type" value="Genomic_DNA"/>
</dbReference>
<feature type="compositionally biased region" description="Acidic residues" evidence="1">
    <location>
        <begin position="99"/>
        <end position="109"/>
    </location>
</feature>
<keyword evidence="3" id="KW-1185">Reference proteome</keyword>
<dbReference type="RefSeq" id="XP_056028391.1">
    <property type="nucleotide sequence ID" value="XM_056174812.1"/>
</dbReference>
<protein>
    <submittedName>
        <fullName evidence="2">Uncharacterized protein</fullName>
    </submittedName>
</protein>
<feature type="compositionally biased region" description="Polar residues" evidence="1">
    <location>
        <begin position="139"/>
        <end position="155"/>
    </location>
</feature>
<evidence type="ECO:0000256" key="1">
    <source>
        <dbReference type="SAM" id="MobiDB-lite"/>
    </source>
</evidence>
<gene>
    <name evidence="2" type="ORF">T069G_07602</name>
</gene>
<dbReference type="AlphaFoldDB" id="A0A9W9BFD7"/>
<comment type="caution">
    <text evidence="2">The sequence shown here is derived from an EMBL/GenBank/DDBJ whole genome shotgun (WGS) entry which is preliminary data.</text>
</comment>
<organism evidence="2 3">
    <name type="scientific">Trichoderma breve</name>
    <dbReference type="NCBI Taxonomy" id="2034170"/>
    <lineage>
        <taxon>Eukaryota</taxon>
        <taxon>Fungi</taxon>
        <taxon>Dikarya</taxon>
        <taxon>Ascomycota</taxon>
        <taxon>Pezizomycotina</taxon>
        <taxon>Sordariomycetes</taxon>
        <taxon>Hypocreomycetidae</taxon>
        <taxon>Hypocreales</taxon>
        <taxon>Hypocreaceae</taxon>
        <taxon>Trichoderma</taxon>
    </lineage>
</organism>
<proteinExistence type="predicted"/>
<accession>A0A9W9BFD7</accession>
<feature type="region of interest" description="Disordered" evidence="1">
    <location>
        <begin position="1"/>
        <end position="210"/>
    </location>
</feature>
<feature type="compositionally biased region" description="Basic residues" evidence="1">
    <location>
        <begin position="198"/>
        <end position="210"/>
    </location>
</feature>